<dbReference type="InterPro" id="IPR014729">
    <property type="entry name" value="Rossmann-like_a/b/a_fold"/>
</dbReference>
<name>A0ABW1CQI6_9ACTN</name>
<accession>A0ABW1CQI6</accession>
<comment type="caution">
    <text evidence="1">The sequence shown here is derived from an EMBL/GenBank/DDBJ whole genome shotgun (WGS) entry which is preliminary data.</text>
</comment>
<organism evidence="1 2">
    <name type="scientific">Nonomuraea insulae</name>
    <dbReference type="NCBI Taxonomy" id="1616787"/>
    <lineage>
        <taxon>Bacteria</taxon>
        <taxon>Bacillati</taxon>
        <taxon>Actinomycetota</taxon>
        <taxon>Actinomycetes</taxon>
        <taxon>Streptosporangiales</taxon>
        <taxon>Streptosporangiaceae</taxon>
        <taxon>Nonomuraea</taxon>
    </lineage>
</organism>
<dbReference type="Proteomes" id="UP001596058">
    <property type="component" value="Unassembled WGS sequence"/>
</dbReference>
<dbReference type="Gene3D" id="3.40.50.620">
    <property type="entry name" value="HUPs"/>
    <property type="match status" value="1"/>
</dbReference>
<gene>
    <name evidence="1" type="ORF">ACFPZ3_25650</name>
</gene>
<proteinExistence type="predicted"/>
<dbReference type="SUPFAM" id="SSF52402">
    <property type="entry name" value="Adenine nucleotide alpha hydrolases-like"/>
    <property type="match status" value="1"/>
</dbReference>
<evidence type="ECO:0000313" key="2">
    <source>
        <dbReference type="Proteomes" id="UP001596058"/>
    </source>
</evidence>
<dbReference type="EMBL" id="JBHSPA010000028">
    <property type="protein sequence ID" value="MFC5827264.1"/>
    <property type="molecule type" value="Genomic_DNA"/>
</dbReference>
<dbReference type="RefSeq" id="WP_379516771.1">
    <property type="nucleotide sequence ID" value="NZ_JBHSPA010000028.1"/>
</dbReference>
<keyword evidence="2" id="KW-1185">Reference proteome</keyword>
<sequence length="157" mass="17058">MFTTILMIEQQLTATDVDFVTTLHDDSVVSFVVLMRPQGSEDRLLRSIDDVAPGGPAPEDGDFEEEGRAAALALEHSVGGLRAAGSEAVGQLMHGHPLDLLRSVVDETHADEVIVLAAPHLVEKFFERDWASQARHKVGVPVLKVYAHNDEDEPVVA</sequence>
<evidence type="ECO:0008006" key="3">
    <source>
        <dbReference type="Google" id="ProtNLM"/>
    </source>
</evidence>
<reference evidence="2" key="1">
    <citation type="journal article" date="2019" name="Int. J. Syst. Evol. Microbiol.">
        <title>The Global Catalogue of Microorganisms (GCM) 10K type strain sequencing project: providing services to taxonomists for standard genome sequencing and annotation.</title>
        <authorList>
            <consortium name="The Broad Institute Genomics Platform"/>
            <consortium name="The Broad Institute Genome Sequencing Center for Infectious Disease"/>
            <person name="Wu L."/>
            <person name="Ma J."/>
        </authorList>
    </citation>
    <scope>NUCLEOTIDE SEQUENCE [LARGE SCALE GENOMIC DNA]</scope>
    <source>
        <strain evidence="2">CCUG 53903</strain>
    </source>
</reference>
<evidence type="ECO:0000313" key="1">
    <source>
        <dbReference type="EMBL" id="MFC5827264.1"/>
    </source>
</evidence>
<protein>
    <recommendedName>
        <fullName evidence="3">Indole-3-glycerol phosphate synthase</fullName>
    </recommendedName>
</protein>